<keyword evidence="1" id="KW-1133">Transmembrane helix</keyword>
<dbReference type="AlphaFoldDB" id="A0AAN7CRE2"/>
<sequence>MFCTRPIVERINILLLAFSSFLQRQKIHNTSLSSPNKTAFSDLFWQLHSLEDQRPKGNPYIGGQNFTWCCLKAFENALGVNNGTVVIRDDSRSTIRASSVTSLQNAAKRNQFPCGAKYNNDLHGAPVVAINYDFLVEQCPSWELSSRNNLNAWLHSLSGFLLPAVIFCLSVPRRRKLYVFRSFFVADLAGIKSYVPAFLGALAAGLIVLLDTTIWLGMCFAFAGPMILSGLYEAMLDSRIIEFLREKIQNKRLTLDMRCRCLMLILIGNLDLALEPYNSQSLRPGTTASDTPTIRRRPTAHMAASPWRHMEVLLYDLRLYDDDDYTRSESPRQCARHLCEDAEHCEDNQHEERPRSWTLETKGHIARTKTRLRTMLHCQYSFGSVIGAPVVFFLGGFFFAFQSSLEHLGDEDIAESIAFGSWYMIIPHIAIVSGLLLAGNNPNILEGVFATEREDKADNDSISLLFGLLRFELVYPSCYKVAWQWQRGHTKKQWINQLLQTYSRRADVEYACQADTDDDDLENLRAKTNLSSLDWFLVLSLTFLLLGVPFVLAFLTSFFTPQTGLSCRSLTFAISFCIQVAQIGLWLWAYAGPPVALAEDATWPARGRWRGFHPLSFFRQGGWLDTNGFYTPTSVNWLLTENGRRRTVGEVVRSRELWSFRAMWCGIYYFLVVVFGFAAIFSSLGGTLMQIMGVYRTAMCYINVQYWLVPVEEKPMAILSTNSEEMIRNSINSSQRRSLTPKQWSAISMTPSSIATTPGVRGVT</sequence>
<name>A0AAN7CRE2_9PEZI</name>
<proteinExistence type="predicted"/>
<keyword evidence="1" id="KW-0812">Transmembrane</keyword>
<evidence type="ECO:0000313" key="3">
    <source>
        <dbReference type="Proteomes" id="UP001303647"/>
    </source>
</evidence>
<reference evidence="2" key="2">
    <citation type="submission" date="2023-05" db="EMBL/GenBank/DDBJ databases">
        <authorList>
            <consortium name="Lawrence Berkeley National Laboratory"/>
            <person name="Steindorff A."/>
            <person name="Hensen N."/>
            <person name="Bonometti L."/>
            <person name="Westerberg I."/>
            <person name="Brannstrom I.O."/>
            <person name="Guillou S."/>
            <person name="Cros-Aarteil S."/>
            <person name="Calhoun S."/>
            <person name="Haridas S."/>
            <person name="Kuo A."/>
            <person name="Mondo S."/>
            <person name="Pangilinan J."/>
            <person name="Riley R."/>
            <person name="Labutti K."/>
            <person name="Andreopoulos B."/>
            <person name="Lipzen A."/>
            <person name="Chen C."/>
            <person name="Yanf M."/>
            <person name="Daum C."/>
            <person name="Ng V."/>
            <person name="Clum A."/>
            <person name="Ohm R."/>
            <person name="Martin F."/>
            <person name="Silar P."/>
            <person name="Natvig D."/>
            <person name="Lalanne C."/>
            <person name="Gautier V."/>
            <person name="Ament-Velasquez S.L."/>
            <person name="Kruys A."/>
            <person name="Hutchinson M.I."/>
            <person name="Powell A.J."/>
            <person name="Barry K."/>
            <person name="Miller A.N."/>
            <person name="Grigoriev I.V."/>
            <person name="Debuchy R."/>
            <person name="Gladieux P."/>
            <person name="Thoren M.H."/>
            <person name="Johannesson H."/>
        </authorList>
    </citation>
    <scope>NUCLEOTIDE SEQUENCE</scope>
    <source>
        <strain evidence="2">CBS 359.72</strain>
    </source>
</reference>
<feature type="transmembrane region" description="Helical" evidence="1">
    <location>
        <begin position="380"/>
        <end position="401"/>
    </location>
</feature>
<dbReference type="Proteomes" id="UP001303647">
    <property type="component" value="Unassembled WGS sequence"/>
</dbReference>
<feature type="transmembrane region" description="Helical" evidence="1">
    <location>
        <begin position="214"/>
        <end position="236"/>
    </location>
</feature>
<organism evidence="2 3">
    <name type="scientific">Corynascus novoguineensis</name>
    <dbReference type="NCBI Taxonomy" id="1126955"/>
    <lineage>
        <taxon>Eukaryota</taxon>
        <taxon>Fungi</taxon>
        <taxon>Dikarya</taxon>
        <taxon>Ascomycota</taxon>
        <taxon>Pezizomycotina</taxon>
        <taxon>Sordariomycetes</taxon>
        <taxon>Sordariomycetidae</taxon>
        <taxon>Sordariales</taxon>
        <taxon>Chaetomiaceae</taxon>
        <taxon>Corynascus</taxon>
    </lineage>
</organism>
<keyword evidence="3" id="KW-1185">Reference proteome</keyword>
<feature type="transmembrane region" description="Helical" evidence="1">
    <location>
        <begin position="183"/>
        <end position="208"/>
    </location>
</feature>
<evidence type="ECO:0000313" key="2">
    <source>
        <dbReference type="EMBL" id="KAK4246930.1"/>
    </source>
</evidence>
<accession>A0AAN7CRE2</accession>
<reference evidence="2" key="1">
    <citation type="journal article" date="2023" name="Mol. Phylogenet. Evol.">
        <title>Genome-scale phylogeny and comparative genomics of the fungal order Sordariales.</title>
        <authorList>
            <person name="Hensen N."/>
            <person name="Bonometti L."/>
            <person name="Westerberg I."/>
            <person name="Brannstrom I.O."/>
            <person name="Guillou S."/>
            <person name="Cros-Aarteil S."/>
            <person name="Calhoun S."/>
            <person name="Haridas S."/>
            <person name="Kuo A."/>
            <person name="Mondo S."/>
            <person name="Pangilinan J."/>
            <person name="Riley R."/>
            <person name="LaButti K."/>
            <person name="Andreopoulos B."/>
            <person name="Lipzen A."/>
            <person name="Chen C."/>
            <person name="Yan M."/>
            <person name="Daum C."/>
            <person name="Ng V."/>
            <person name="Clum A."/>
            <person name="Steindorff A."/>
            <person name="Ohm R.A."/>
            <person name="Martin F."/>
            <person name="Silar P."/>
            <person name="Natvig D.O."/>
            <person name="Lalanne C."/>
            <person name="Gautier V."/>
            <person name="Ament-Velasquez S.L."/>
            <person name="Kruys A."/>
            <person name="Hutchinson M.I."/>
            <person name="Powell A.J."/>
            <person name="Barry K."/>
            <person name="Miller A.N."/>
            <person name="Grigoriev I.V."/>
            <person name="Debuchy R."/>
            <person name="Gladieux P."/>
            <person name="Hiltunen Thoren M."/>
            <person name="Johannesson H."/>
        </authorList>
    </citation>
    <scope>NUCLEOTIDE SEQUENCE</scope>
    <source>
        <strain evidence="2">CBS 359.72</strain>
    </source>
</reference>
<keyword evidence="1" id="KW-0472">Membrane</keyword>
<feature type="transmembrane region" description="Helical" evidence="1">
    <location>
        <begin position="152"/>
        <end position="171"/>
    </location>
</feature>
<feature type="transmembrane region" description="Helical" evidence="1">
    <location>
        <begin position="667"/>
        <end position="689"/>
    </location>
</feature>
<feature type="transmembrane region" description="Helical" evidence="1">
    <location>
        <begin position="570"/>
        <end position="591"/>
    </location>
</feature>
<evidence type="ECO:0000256" key="1">
    <source>
        <dbReference type="SAM" id="Phobius"/>
    </source>
</evidence>
<feature type="transmembrane region" description="Helical" evidence="1">
    <location>
        <begin position="413"/>
        <end position="438"/>
    </location>
</feature>
<comment type="caution">
    <text evidence="2">The sequence shown here is derived from an EMBL/GenBank/DDBJ whole genome shotgun (WGS) entry which is preliminary data.</text>
</comment>
<dbReference type="EMBL" id="MU857664">
    <property type="protein sequence ID" value="KAK4246930.1"/>
    <property type="molecule type" value="Genomic_DNA"/>
</dbReference>
<gene>
    <name evidence="2" type="ORF">C7999DRAFT_41730</name>
</gene>
<protein>
    <submittedName>
        <fullName evidence="2">Uncharacterized protein</fullName>
    </submittedName>
</protein>
<feature type="transmembrane region" description="Helical" evidence="1">
    <location>
        <begin position="535"/>
        <end position="558"/>
    </location>
</feature>